<dbReference type="OrthoDB" id="3539048at2"/>
<evidence type="ECO:0000313" key="3">
    <source>
        <dbReference type="Proteomes" id="UP000325827"/>
    </source>
</evidence>
<dbReference type="RefSeq" id="WP_150447289.1">
    <property type="nucleotide sequence ID" value="NZ_VYSA01000001.1"/>
</dbReference>
<organism evidence="2 3">
    <name type="scientific">Microbacterium rhizomatis</name>
    <dbReference type="NCBI Taxonomy" id="1631477"/>
    <lineage>
        <taxon>Bacteria</taxon>
        <taxon>Bacillati</taxon>
        <taxon>Actinomycetota</taxon>
        <taxon>Actinomycetes</taxon>
        <taxon>Micrococcales</taxon>
        <taxon>Microbacteriaceae</taxon>
        <taxon>Microbacterium</taxon>
    </lineage>
</organism>
<accession>A0A5J5J6B1</accession>
<sequence>MNTLTTPDETAALTYRLTAADRCDSCGAQAYIAAEVNGSELLFCAHHGRKYEEKLRSVATSWHDETPRLSEPA</sequence>
<dbReference type="Pfam" id="PF24254">
    <property type="entry name" value="DUF7455"/>
    <property type="match status" value="1"/>
</dbReference>
<gene>
    <name evidence="2" type="ORF">F6B43_02205</name>
</gene>
<dbReference type="InterPro" id="IPR055878">
    <property type="entry name" value="DUF7455"/>
</dbReference>
<dbReference type="AlphaFoldDB" id="A0A5J5J6B1"/>
<name>A0A5J5J6B1_9MICO</name>
<evidence type="ECO:0000259" key="1">
    <source>
        <dbReference type="Pfam" id="PF24254"/>
    </source>
</evidence>
<proteinExistence type="predicted"/>
<comment type="caution">
    <text evidence="2">The sequence shown here is derived from an EMBL/GenBank/DDBJ whole genome shotgun (WGS) entry which is preliminary data.</text>
</comment>
<keyword evidence="3" id="KW-1185">Reference proteome</keyword>
<protein>
    <recommendedName>
        <fullName evidence="1">DUF7455 domain-containing protein</fullName>
    </recommendedName>
</protein>
<reference evidence="3" key="1">
    <citation type="submission" date="2019-09" db="EMBL/GenBank/DDBJ databases">
        <title>Mumia zhuanghuii sp. nov. isolated from the intestinal contents of plateau pika (Ochotona curzoniae) in the Qinghai-Tibet plateau of China.</title>
        <authorList>
            <person name="Tian Z."/>
        </authorList>
    </citation>
    <scope>NUCLEOTIDE SEQUENCE [LARGE SCALE GENOMIC DNA]</scope>
    <source>
        <strain evidence="3">JCM 30598</strain>
    </source>
</reference>
<dbReference type="EMBL" id="VYSA01000001">
    <property type="protein sequence ID" value="KAA9110515.1"/>
    <property type="molecule type" value="Genomic_DNA"/>
</dbReference>
<evidence type="ECO:0000313" key="2">
    <source>
        <dbReference type="EMBL" id="KAA9110515.1"/>
    </source>
</evidence>
<dbReference type="Proteomes" id="UP000325827">
    <property type="component" value="Unassembled WGS sequence"/>
</dbReference>
<feature type="domain" description="DUF7455" evidence="1">
    <location>
        <begin position="17"/>
        <end position="69"/>
    </location>
</feature>